<sequence>MVENATKLETTHQRIHEIRMHFEVLLRDAQIDTYRKGLAGVGDEAALRAQLEERQKQIADDFAFVAA</sequence>
<gene>
    <name evidence="1" type="ORF">DSCA_15280</name>
</gene>
<protein>
    <submittedName>
        <fullName evidence="1">Uncharacterized protein</fullName>
    </submittedName>
</protein>
<evidence type="ECO:0000313" key="1">
    <source>
        <dbReference type="EMBL" id="BBO67598.1"/>
    </source>
</evidence>
<proteinExistence type="predicted"/>
<organism evidence="1 2">
    <name type="scientific">Desulfosarcina alkanivorans</name>
    <dbReference type="NCBI Taxonomy" id="571177"/>
    <lineage>
        <taxon>Bacteria</taxon>
        <taxon>Pseudomonadati</taxon>
        <taxon>Thermodesulfobacteriota</taxon>
        <taxon>Desulfobacteria</taxon>
        <taxon>Desulfobacterales</taxon>
        <taxon>Desulfosarcinaceae</taxon>
        <taxon>Desulfosarcina</taxon>
    </lineage>
</organism>
<evidence type="ECO:0000313" key="2">
    <source>
        <dbReference type="Proteomes" id="UP000427906"/>
    </source>
</evidence>
<dbReference type="EMBL" id="AP021874">
    <property type="protein sequence ID" value="BBO67598.1"/>
    <property type="molecule type" value="Genomic_DNA"/>
</dbReference>
<reference evidence="1 2" key="1">
    <citation type="submission" date="2019-11" db="EMBL/GenBank/DDBJ databases">
        <title>Comparative genomics of hydrocarbon-degrading Desulfosarcina strains.</title>
        <authorList>
            <person name="Watanabe M."/>
            <person name="Kojima H."/>
            <person name="Fukui M."/>
        </authorList>
    </citation>
    <scope>NUCLEOTIDE SEQUENCE [LARGE SCALE GENOMIC DNA]</scope>
    <source>
        <strain evidence="1 2">PL12</strain>
    </source>
</reference>
<accession>A0A5K7YEW4</accession>
<keyword evidence="2" id="KW-1185">Reference proteome</keyword>
<name>A0A5K7YEW4_9BACT</name>
<dbReference type="AlphaFoldDB" id="A0A5K7YEW4"/>
<dbReference type="Proteomes" id="UP000427906">
    <property type="component" value="Chromosome"/>
</dbReference>
<dbReference type="KEGG" id="dalk:DSCA_15280"/>